<dbReference type="STRING" id="402676.B6K7Y4"/>
<dbReference type="Pfam" id="PF00179">
    <property type="entry name" value="UQ_con"/>
    <property type="match status" value="1"/>
</dbReference>
<dbReference type="HOGENOM" id="CLU_030988_13_0_1"/>
<dbReference type="GeneID" id="7050780"/>
<dbReference type="AlphaFoldDB" id="B6K7Y4"/>
<feature type="domain" description="UBC core" evidence="2">
    <location>
        <begin position="3"/>
        <end position="153"/>
    </location>
</feature>
<dbReference type="PANTHER" id="PTHR24067">
    <property type="entry name" value="UBIQUITIN-CONJUGATING ENZYME E2"/>
    <property type="match status" value="1"/>
</dbReference>
<dbReference type="eggNOG" id="KOG0417">
    <property type="taxonomic scope" value="Eukaryota"/>
</dbReference>
<protein>
    <submittedName>
        <fullName evidence="3">Ubiquitin conjugating enzyme Ubc16</fullName>
    </submittedName>
</protein>
<dbReference type="JaponicusDB" id="SJAG_04857">
    <property type="gene designation" value="pex4"/>
</dbReference>
<accession>B6K7Y4</accession>
<dbReference type="OMA" id="WRAVMKG"/>
<dbReference type="InterPro" id="IPR016135">
    <property type="entry name" value="UBQ-conjugating_enzyme/RWD"/>
</dbReference>
<dbReference type="VEuPathDB" id="FungiDB:SJAG_04857"/>
<dbReference type="CDD" id="cd23812">
    <property type="entry name" value="UBCc_ScPEX4-like"/>
    <property type="match status" value="1"/>
</dbReference>
<sequence>MGIGANRLLREYRQLRRERIPGVVDLHPISERNMYEWIALLEGPSETPYEGGTWILLLSIPKSYPIEPPSIRFCNKIIHPNICWKTGKVCIDILQTGWTPAWNLQSACLAVLSLLDNAETTSPLNADAAKLLRTGDRIAYNSLVQCMTHLHAGENITQDYIHAKFSMYQH</sequence>
<dbReference type="SMART" id="SM00212">
    <property type="entry name" value="UBCc"/>
    <property type="match status" value="1"/>
</dbReference>
<dbReference type="RefSeq" id="XP_002175931.1">
    <property type="nucleotide sequence ID" value="XM_002175895.2"/>
</dbReference>
<keyword evidence="1" id="KW-0833">Ubl conjugation pathway</keyword>
<dbReference type="SUPFAM" id="SSF54495">
    <property type="entry name" value="UBC-like"/>
    <property type="match status" value="1"/>
</dbReference>
<evidence type="ECO:0000256" key="1">
    <source>
        <dbReference type="ARBA" id="ARBA00022786"/>
    </source>
</evidence>
<evidence type="ECO:0000313" key="5">
    <source>
        <dbReference type="Proteomes" id="UP000001744"/>
    </source>
</evidence>
<proteinExistence type="predicted"/>
<reference evidence="3 5" key="1">
    <citation type="journal article" date="2011" name="Science">
        <title>Comparative functional genomics of the fission yeasts.</title>
        <authorList>
            <person name="Rhind N."/>
            <person name="Chen Z."/>
            <person name="Yassour M."/>
            <person name="Thompson D.A."/>
            <person name="Haas B.J."/>
            <person name="Habib N."/>
            <person name="Wapinski I."/>
            <person name="Roy S."/>
            <person name="Lin M.F."/>
            <person name="Heiman D.I."/>
            <person name="Young S.K."/>
            <person name="Furuya K."/>
            <person name="Guo Y."/>
            <person name="Pidoux A."/>
            <person name="Chen H.M."/>
            <person name="Robbertse B."/>
            <person name="Goldberg J.M."/>
            <person name="Aoki K."/>
            <person name="Bayne E.H."/>
            <person name="Berlin A.M."/>
            <person name="Desjardins C.A."/>
            <person name="Dobbs E."/>
            <person name="Dukaj L."/>
            <person name="Fan L."/>
            <person name="FitzGerald M.G."/>
            <person name="French C."/>
            <person name="Gujja S."/>
            <person name="Hansen K."/>
            <person name="Keifenheim D."/>
            <person name="Levin J.Z."/>
            <person name="Mosher R.A."/>
            <person name="Mueller C.A."/>
            <person name="Pfiffner J."/>
            <person name="Priest M."/>
            <person name="Russ C."/>
            <person name="Smialowska A."/>
            <person name="Swoboda P."/>
            <person name="Sykes S.M."/>
            <person name="Vaughn M."/>
            <person name="Vengrova S."/>
            <person name="Yoder R."/>
            <person name="Zeng Q."/>
            <person name="Allshire R."/>
            <person name="Baulcombe D."/>
            <person name="Birren B.W."/>
            <person name="Brown W."/>
            <person name="Ekwall K."/>
            <person name="Kellis M."/>
            <person name="Leatherwood J."/>
            <person name="Levin H."/>
            <person name="Margalit H."/>
            <person name="Martienssen R."/>
            <person name="Nieduszynski C.A."/>
            <person name="Spatafora J.W."/>
            <person name="Friedman N."/>
            <person name="Dalgaard J.Z."/>
            <person name="Baumann P."/>
            <person name="Niki H."/>
            <person name="Regev A."/>
            <person name="Nusbaum C."/>
        </authorList>
    </citation>
    <scope>NUCLEOTIDE SEQUENCE [LARGE SCALE GENOMIC DNA]</scope>
    <source>
        <strain evidence="5">yFS275 / FY16936</strain>
    </source>
</reference>
<keyword evidence="5" id="KW-1185">Reference proteome</keyword>
<dbReference type="EMBL" id="KE651167">
    <property type="protein sequence ID" value="EEB09638.1"/>
    <property type="molecule type" value="Genomic_DNA"/>
</dbReference>
<dbReference type="Proteomes" id="UP000001744">
    <property type="component" value="Unassembled WGS sequence"/>
</dbReference>
<evidence type="ECO:0000313" key="3">
    <source>
        <dbReference type="EMBL" id="EEB09638.1"/>
    </source>
</evidence>
<evidence type="ECO:0000313" key="4">
    <source>
        <dbReference type="JaponicusDB" id="SJAG_04857"/>
    </source>
</evidence>
<gene>
    <name evidence="4" type="primary">pex4</name>
    <name evidence="4" type="synonym">ubc16</name>
    <name evidence="3" type="ORF">SJAG_04857</name>
</gene>
<organism evidence="3 5">
    <name type="scientific">Schizosaccharomyces japonicus (strain yFS275 / FY16936)</name>
    <name type="common">Fission yeast</name>
    <dbReference type="NCBI Taxonomy" id="402676"/>
    <lineage>
        <taxon>Eukaryota</taxon>
        <taxon>Fungi</taxon>
        <taxon>Dikarya</taxon>
        <taxon>Ascomycota</taxon>
        <taxon>Taphrinomycotina</taxon>
        <taxon>Schizosaccharomycetes</taxon>
        <taxon>Schizosaccharomycetales</taxon>
        <taxon>Schizosaccharomycetaceae</taxon>
        <taxon>Schizosaccharomyces</taxon>
    </lineage>
</organism>
<dbReference type="OrthoDB" id="9973183at2759"/>
<dbReference type="InterPro" id="IPR000608">
    <property type="entry name" value="UBC"/>
</dbReference>
<dbReference type="PROSITE" id="PS50127">
    <property type="entry name" value="UBC_2"/>
    <property type="match status" value="1"/>
</dbReference>
<name>B6K7Y4_SCHJY</name>
<dbReference type="Gene3D" id="3.10.110.10">
    <property type="entry name" value="Ubiquitin Conjugating Enzyme"/>
    <property type="match status" value="1"/>
</dbReference>
<dbReference type="InterPro" id="IPR050113">
    <property type="entry name" value="Ub_conjugating_enzyme"/>
</dbReference>
<evidence type="ECO:0000259" key="2">
    <source>
        <dbReference type="PROSITE" id="PS50127"/>
    </source>
</evidence>